<comment type="caution">
    <text evidence="1">The sequence shown here is derived from an EMBL/GenBank/DDBJ whole genome shotgun (WGS) entry which is preliminary data.</text>
</comment>
<dbReference type="Proteomes" id="UP001597112">
    <property type="component" value="Unassembled WGS sequence"/>
</dbReference>
<evidence type="ECO:0008006" key="3">
    <source>
        <dbReference type="Google" id="ProtNLM"/>
    </source>
</evidence>
<name>A0ABW3K1F2_9BACT</name>
<evidence type="ECO:0000313" key="2">
    <source>
        <dbReference type="Proteomes" id="UP001597112"/>
    </source>
</evidence>
<gene>
    <name evidence="1" type="ORF">ACFQ21_12385</name>
</gene>
<accession>A0ABW3K1F2</accession>
<keyword evidence="2" id="KW-1185">Reference proteome</keyword>
<reference evidence="2" key="1">
    <citation type="journal article" date="2019" name="Int. J. Syst. Evol. Microbiol.">
        <title>The Global Catalogue of Microorganisms (GCM) 10K type strain sequencing project: providing services to taxonomists for standard genome sequencing and annotation.</title>
        <authorList>
            <consortium name="The Broad Institute Genomics Platform"/>
            <consortium name="The Broad Institute Genome Sequencing Center for Infectious Disease"/>
            <person name="Wu L."/>
            <person name="Ma J."/>
        </authorList>
    </citation>
    <scope>NUCLEOTIDE SEQUENCE [LARGE SCALE GENOMIC DNA]</scope>
    <source>
        <strain evidence="2">CCUG 58938</strain>
    </source>
</reference>
<dbReference type="EMBL" id="JBHTKA010000003">
    <property type="protein sequence ID" value="MFD1000112.1"/>
    <property type="molecule type" value="Genomic_DNA"/>
</dbReference>
<dbReference type="RefSeq" id="WP_377579445.1">
    <property type="nucleotide sequence ID" value="NZ_JBHTKA010000003.1"/>
</dbReference>
<organism evidence="1 2">
    <name type="scientific">Ohtaekwangia kribbensis</name>
    <dbReference type="NCBI Taxonomy" id="688913"/>
    <lineage>
        <taxon>Bacteria</taxon>
        <taxon>Pseudomonadati</taxon>
        <taxon>Bacteroidota</taxon>
        <taxon>Cytophagia</taxon>
        <taxon>Cytophagales</taxon>
        <taxon>Fulvivirgaceae</taxon>
        <taxon>Ohtaekwangia</taxon>
    </lineage>
</organism>
<protein>
    <recommendedName>
        <fullName evidence="3">Glycosyltransferase</fullName>
    </recommendedName>
</protein>
<evidence type="ECO:0000313" key="1">
    <source>
        <dbReference type="EMBL" id="MFD1000112.1"/>
    </source>
</evidence>
<proteinExistence type="predicted"/>
<sequence length="313" mass="37008">MVTNPIIKVGFCVSYDWELLKKSIPRIYEHADVICLAIDRDRKSWAGNVYDFDNENFYNFVSSIDRDGKIKIYEDCFSLPELNARQNCNRHRMLIAEKLRPGGWHIQIDSDEYFVDFGSFVKELRKINPNPTGKEKPLNVCAYWVPLIKKTKLGYIYVSFPDSIPEMVPIATTFPDYKRARHNDHFNLISQHYIIHETWARSENELWFKINNWGHAAEELQEKQKRLAYYNMWKALDEYNFQYVANFHPASATTWPMLGFSPGESVEAFMNNFVVSKLPLTGFQLFLRNNRNIARIKFYWDILVSKIAYKRNK</sequence>